<name>A0A0J7KSQ0_LASNI</name>
<protein>
    <submittedName>
        <fullName evidence="2">Retrotransposon ty1-copia subclass</fullName>
    </submittedName>
</protein>
<dbReference type="GO" id="GO:0003676">
    <property type="term" value="F:nucleic acid binding"/>
    <property type="evidence" value="ECO:0007669"/>
    <property type="project" value="InterPro"/>
</dbReference>
<dbReference type="SUPFAM" id="SSF57756">
    <property type="entry name" value="Retrovirus zinc finger-like domains"/>
    <property type="match status" value="1"/>
</dbReference>
<dbReference type="PaxDb" id="67767-A0A0J7KSQ0"/>
<evidence type="ECO:0000313" key="3">
    <source>
        <dbReference type="Proteomes" id="UP000036403"/>
    </source>
</evidence>
<accession>A0A0J7KSQ0</accession>
<dbReference type="AlphaFoldDB" id="A0A0J7KSQ0"/>
<sequence length="112" mass="12300">MSEDISVKNVIKLDGKNYQKVSGNFVTGREWCLRCFSALAAITSSSSSTQGTNKKSKKDVECFFCKRKGYYARNCRKKKQQDKGSENEKSGAQEGAFIATCNGSGGARPNPR</sequence>
<dbReference type="Proteomes" id="UP000036403">
    <property type="component" value="Unassembled WGS sequence"/>
</dbReference>
<organism evidence="2 3">
    <name type="scientific">Lasius niger</name>
    <name type="common">Black garden ant</name>
    <dbReference type="NCBI Taxonomy" id="67767"/>
    <lineage>
        <taxon>Eukaryota</taxon>
        <taxon>Metazoa</taxon>
        <taxon>Ecdysozoa</taxon>
        <taxon>Arthropoda</taxon>
        <taxon>Hexapoda</taxon>
        <taxon>Insecta</taxon>
        <taxon>Pterygota</taxon>
        <taxon>Neoptera</taxon>
        <taxon>Endopterygota</taxon>
        <taxon>Hymenoptera</taxon>
        <taxon>Apocrita</taxon>
        <taxon>Aculeata</taxon>
        <taxon>Formicoidea</taxon>
        <taxon>Formicidae</taxon>
        <taxon>Formicinae</taxon>
        <taxon>Lasius</taxon>
        <taxon>Lasius</taxon>
    </lineage>
</organism>
<keyword evidence="3" id="KW-1185">Reference proteome</keyword>
<feature type="compositionally biased region" description="Basic and acidic residues" evidence="1">
    <location>
        <begin position="81"/>
        <end position="91"/>
    </location>
</feature>
<feature type="region of interest" description="Disordered" evidence="1">
    <location>
        <begin position="75"/>
        <end position="112"/>
    </location>
</feature>
<reference evidence="2 3" key="1">
    <citation type="submission" date="2015-04" db="EMBL/GenBank/DDBJ databases">
        <title>Lasius niger genome sequencing.</title>
        <authorList>
            <person name="Konorov E.A."/>
            <person name="Nikitin M.A."/>
            <person name="Kirill M.V."/>
            <person name="Chang P."/>
        </authorList>
    </citation>
    <scope>NUCLEOTIDE SEQUENCE [LARGE SCALE GENOMIC DNA]</scope>
    <source>
        <tissue evidence="2">Whole</tissue>
    </source>
</reference>
<dbReference type="EMBL" id="LBMM01003592">
    <property type="protein sequence ID" value="KMQ93346.1"/>
    <property type="molecule type" value="Genomic_DNA"/>
</dbReference>
<proteinExistence type="predicted"/>
<gene>
    <name evidence="2" type="ORF">RF55_6556</name>
</gene>
<dbReference type="Gene3D" id="4.10.60.10">
    <property type="entry name" value="Zinc finger, CCHC-type"/>
    <property type="match status" value="1"/>
</dbReference>
<comment type="caution">
    <text evidence="2">The sequence shown here is derived from an EMBL/GenBank/DDBJ whole genome shotgun (WGS) entry which is preliminary data.</text>
</comment>
<evidence type="ECO:0000256" key="1">
    <source>
        <dbReference type="SAM" id="MobiDB-lite"/>
    </source>
</evidence>
<dbReference type="InterPro" id="IPR036875">
    <property type="entry name" value="Znf_CCHC_sf"/>
</dbReference>
<dbReference type="GO" id="GO:0008270">
    <property type="term" value="F:zinc ion binding"/>
    <property type="evidence" value="ECO:0007669"/>
    <property type="project" value="InterPro"/>
</dbReference>
<evidence type="ECO:0000313" key="2">
    <source>
        <dbReference type="EMBL" id="KMQ93346.1"/>
    </source>
</evidence>